<reference evidence="2 3" key="1">
    <citation type="journal article" date="2018" name="Mol. Biol. Evol.">
        <title>Broad Genomic Sampling Reveals a Smut Pathogenic Ancestry of the Fungal Clade Ustilaginomycotina.</title>
        <authorList>
            <person name="Kijpornyongpan T."/>
            <person name="Mondo S.J."/>
            <person name="Barry K."/>
            <person name="Sandor L."/>
            <person name="Lee J."/>
            <person name="Lipzen A."/>
            <person name="Pangilinan J."/>
            <person name="LaButti K."/>
            <person name="Hainaut M."/>
            <person name="Henrissat B."/>
            <person name="Grigoriev I.V."/>
            <person name="Spatafora J.W."/>
            <person name="Aime M.C."/>
        </authorList>
    </citation>
    <scope>NUCLEOTIDE SEQUENCE [LARGE SCALE GENOMIC DNA]</scope>
    <source>
        <strain evidence="2 3">MCA 4718</strain>
    </source>
</reference>
<proteinExistence type="predicted"/>
<feature type="region of interest" description="Disordered" evidence="1">
    <location>
        <begin position="238"/>
        <end position="312"/>
    </location>
</feature>
<dbReference type="Proteomes" id="UP000245942">
    <property type="component" value="Unassembled WGS sequence"/>
</dbReference>
<dbReference type="RefSeq" id="XP_025344844.1">
    <property type="nucleotide sequence ID" value="XM_025494620.1"/>
</dbReference>
<organism evidence="2 3">
    <name type="scientific">Pseudomicrostroma glucosiphilum</name>
    <dbReference type="NCBI Taxonomy" id="1684307"/>
    <lineage>
        <taxon>Eukaryota</taxon>
        <taxon>Fungi</taxon>
        <taxon>Dikarya</taxon>
        <taxon>Basidiomycota</taxon>
        <taxon>Ustilaginomycotina</taxon>
        <taxon>Exobasidiomycetes</taxon>
        <taxon>Microstromatales</taxon>
        <taxon>Microstromatales incertae sedis</taxon>
        <taxon>Pseudomicrostroma</taxon>
    </lineage>
</organism>
<name>A0A316TY69_9BASI</name>
<gene>
    <name evidence="2" type="ORF">BCV69DRAFT_301921</name>
</gene>
<dbReference type="EMBL" id="KZ819342">
    <property type="protein sequence ID" value="PWN17684.1"/>
    <property type="molecule type" value="Genomic_DNA"/>
</dbReference>
<feature type="region of interest" description="Disordered" evidence="1">
    <location>
        <begin position="192"/>
        <end position="222"/>
    </location>
</feature>
<evidence type="ECO:0000313" key="2">
    <source>
        <dbReference type="EMBL" id="PWN17684.1"/>
    </source>
</evidence>
<sequence length="312" mass="35232">MSTARCILTDPTSFAMHRTAITLYLSHCAGPGSSSASDPRDRALKRSHRRSMDATFPISRTSISSSNGSNVEAARRAALTSTRYGSGTLGTAVWSLKHVGVQERQIGHHSLTHALHTVPGYTDHVMQELYKALEQEAKDNNGGQWIAIQTDHCKWCKATLKEGWRAFFAKYNLELPDSYRIGPQGELLVTLQRTDSQGQPTPTKRKRQTPATTTTTPAGPSVLQEIDTELLDRIRQQQQAPVNQNEDDNSDETSSQQDRDRQEQRRSPAFERRSGQYDSFEASARQRQQEKNDMRRARHELHVQQVELQSKY</sequence>
<evidence type="ECO:0000313" key="3">
    <source>
        <dbReference type="Proteomes" id="UP000245942"/>
    </source>
</evidence>
<feature type="region of interest" description="Disordered" evidence="1">
    <location>
        <begin position="30"/>
        <end position="51"/>
    </location>
</feature>
<dbReference type="AlphaFoldDB" id="A0A316TY69"/>
<accession>A0A316TY69</accession>
<feature type="compositionally biased region" description="Low complexity" evidence="1">
    <location>
        <begin position="209"/>
        <end position="218"/>
    </location>
</feature>
<protein>
    <submittedName>
        <fullName evidence="2">Uncharacterized protein</fullName>
    </submittedName>
</protein>
<feature type="compositionally biased region" description="Basic and acidic residues" evidence="1">
    <location>
        <begin position="257"/>
        <end position="275"/>
    </location>
</feature>
<dbReference type="GeneID" id="37016354"/>
<evidence type="ECO:0000256" key="1">
    <source>
        <dbReference type="SAM" id="MobiDB-lite"/>
    </source>
</evidence>
<keyword evidence="3" id="KW-1185">Reference proteome</keyword>